<dbReference type="InterPro" id="IPR018799">
    <property type="entry name" value="TRAF3IP1"/>
</dbReference>
<dbReference type="Pfam" id="PF10243">
    <property type="entry name" value="MIP-T3"/>
    <property type="match status" value="1"/>
</dbReference>
<evidence type="ECO:0000256" key="5">
    <source>
        <dbReference type="ARBA" id="ARBA00023054"/>
    </source>
</evidence>
<keyword evidence="14" id="KW-1185">Reference proteome</keyword>
<keyword evidence="7" id="KW-0966">Cell projection</keyword>
<comment type="caution">
    <text evidence="13">The sequence shown here is derived from an EMBL/GenBank/DDBJ whole genome shotgun (WGS) entry which is preliminary data.</text>
</comment>
<dbReference type="Pfam" id="PF17749">
    <property type="entry name" value="MIP-T3_C"/>
    <property type="match status" value="1"/>
</dbReference>
<sequence length="572" mass="63947">MGVTKLCSPEDRYLKMNPEVVKKTQDTLGKIIKKPPLTEKLLSKPPFRFLHDICTEVIRTSGFMKGLFTDEEMDSKNVTAKEDKINFLQKVIDCVTLVGGNTLSARPSKIIAGHEPENSNELLQSMARCIRKKLSSVDAVEMILGGKTMKQGRGGGGREKPPSGSKKSDGSSDQREAPTEKRSKHDRSSDGKRERSADKRHRSSSGRRKDREQSSEKNKEPPEGEEASHGRKDRDRRSKHRDKRQQEEEEEGSTPSKPGDEGDVDSQNLNQDPSSRETVEGAESNAPTRAPRPASAKGQRRRPATSRTADPDGQADSPDPNTTAPRKLARPPSARPAAPRVRKQKESSVEERIDSGGQQRTAPIIVDRDQDTTPSDDDEQFVIEENNVPDFEASTVPDVNGNDAAHDEDEDKTPGHLVTEILKTKKEWEYAAAGQQGGKQKHTEIQRSKVATAQQQKERQMIMKEIEQLRNSVQKLCQSAAPLAKIIDYIQEDMDAMQNELKFWNNENKQHAIKLKEEETVTQNNIEPLNLELQELDQSIASYRNRMAATKANIIKNDEKIKKMVVAVATQS</sequence>
<dbReference type="InterPro" id="IPR040468">
    <property type="entry name" value="TRAF3IP1_N"/>
</dbReference>
<evidence type="ECO:0000256" key="3">
    <source>
        <dbReference type="ARBA" id="ARBA00022490"/>
    </source>
</evidence>
<feature type="compositionally biased region" description="Low complexity" evidence="10">
    <location>
        <begin position="324"/>
        <end position="339"/>
    </location>
</feature>
<feature type="coiled-coil region" evidence="9">
    <location>
        <begin position="452"/>
        <end position="553"/>
    </location>
</feature>
<comment type="similarity">
    <text evidence="8">Belongs to the TRAF3IP1 family.</text>
</comment>
<evidence type="ECO:0000256" key="9">
    <source>
        <dbReference type="SAM" id="Coils"/>
    </source>
</evidence>
<evidence type="ECO:0000256" key="6">
    <source>
        <dbReference type="ARBA" id="ARBA00023212"/>
    </source>
</evidence>
<comment type="subcellular location">
    <subcellularLocation>
        <location evidence="2">Cytoplasm</location>
        <location evidence="2">Cytoskeleton</location>
        <location evidence="2">Cilium axoneme</location>
    </subcellularLocation>
    <subcellularLocation>
        <location evidence="1">Cytoplasm</location>
        <location evidence="1">Cytoskeleton</location>
        <location evidence="1">Cilium basal body</location>
    </subcellularLocation>
</comment>
<evidence type="ECO:0000313" key="14">
    <source>
        <dbReference type="Proteomes" id="UP001642483"/>
    </source>
</evidence>
<keyword evidence="6" id="KW-0206">Cytoskeleton</keyword>
<feature type="compositionally biased region" description="Basic and acidic residues" evidence="10">
    <location>
        <begin position="156"/>
        <end position="197"/>
    </location>
</feature>
<evidence type="ECO:0000259" key="12">
    <source>
        <dbReference type="Pfam" id="PF17749"/>
    </source>
</evidence>
<evidence type="ECO:0000256" key="10">
    <source>
        <dbReference type="SAM" id="MobiDB-lite"/>
    </source>
</evidence>
<keyword evidence="4" id="KW-0970">Cilium biogenesis/degradation</keyword>
<dbReference type="EMBL" id="CAWYQH010000096">
    <property type="protein sequence ID" value="CAK8682938.1"/>
    <property type="molecule type" value="Genomic_DNA"/>
</dbReference>
<evidence type="ECO:0008006" key="15">
    <source>
        <dbReference type="Google" id="ProtNLM"/>
    </source>
</evidence>
<keyword evidence="3" id="KW-0963">Cytoplasm</keyword>
<dbReference type="InterPro" id="IPR041476">
    <property type="entry name" value="TRAF3IP1_C"/>
</dbReference>
<evidence type="ECO:0000256" key="1">
    <source>
        <dbReference type="ARBA" id="ARBA00004120"/>
    </source>
</evidence>
<name>A0ABP0FWA1_CLALP</name>
<dbReference type="InterPro" id="IPR042576">
    <property type="entry name" value="TRAF3IP1_N_sf"/>
</dbReference>
<gene>
    <name evidence="13" type="ORF">CVLEPA_LOCUS14058</name>
</gene>
<dbReference type="Gene3D" id="1.10.418.50">
    <property type="entry name" value="Microtubule-binding protein MIP-T3"/>
    <property type="match status" value="1"/>
</dbReference>
<feature type="region of interest" description="Disordered" evidence="10">
    <location>
        <begin position="145"/>
        <end position="395"/>
    </location>
</feature>
<feature type="domain" description="TRAF3-interacting protein 1 C-terminal" evidence="12">
    <location>
        <begin position="411"/>
        <end position="567"/>
    </location>
</feature>
<proteinExistence type="inferred from homology"/>
<evidence type="ECO:0000313" key="13">
    <source>
        <dbReference type="EMBL" id="CAK8682938.1"/>
    </source>
</evidence>
<feature type="compositionally biased region" description="Basic and acidic residues" evidence="10">
    <location>
        <begin position="344"/>
        <end position="354"/>
    </location>
</feature>
<keyword evidence="5 9" id="KW-0175">Coiled coil</keyword>
<protein>
    <recommendedName>
        <fullName evidence="15">TRAF3-interacting protein 1</fullName>
    </recommendedName>
</protein>
<evidence type="ECO:0000256" key="2">
    <source>
        <dbReference type="ARBA" id="ARBA00004430"/>
    </source>
</evidence>
<evidence type="ECO:0000256" key="8">
    <source>
        <dbReference type="ARBA" id="ARBA00043971"/>
    </source>
</evidence>
<evidence type="ECO:0000256" key="7">
    <source>
        <dbReference type="ARBA" id="ARBA00023273"/>
    </source>
</evidence>
<organism evidence="13 14">
    <name type="scientific">Clavelina lepadiformis</name>
    <name type="common">Light-bulb sea squirt</name>
    <name type="synonym">Ascidia lepadiformis</name>
    <dbReference type="NCBI Taxonomy" id="159417"/>
    <lineage>
        <taxon>Eukaryota</taxon>
        <taxon>Metazoa</taxon>
        <taxon>Chordata</taxon>
        <taxon>Tunicata</taxon>
        <taxon>Ascidiacea</taxon>
        <taxon>Aplousobranchia</taxon>
        <taxon>Clavelinidae</taxon>
        <taxon>Clavelina</taxon>
    </lineage>
</organism>
<reference evidence="13 14" key="1">
    <citation type="submission" date="2024-02" db="EMBL/GenBank/DDBJ databases">
        <authorList>
            <person name="Daric V."/>
            <person name="Darras S."/>
        </authorList>
    </citation>
    <scope>NUCLEOTIDE SEQUENCE [LARGE SCALE GENOMIC DNA]</scope>
</reference>
<dbReference type="PANTHER" id="PTHR31363">
    <property type="entry name" value="TRAF3-INTERACTING PROTEIN 1"/>
    <property type="match status" value="1"/>
</dbReference>
<dbReference type="PANTHER" id="PTHR31363:SF0">
    <property type="entry name" value="TRAF3-INTERACTING PROTEIN 1"/>
    <property type="match status" value="1"/>
</dbReference>
<feature type="compositionally biased region" description="Basic and acidic residues" evidence="10">
    <location>
        <begin position="207"/>
        <end position="236"/>
    </location>
</feature>
<feature type="domain" description="TRAF3-interacting protein 1 N-terminal" evidence="11">
    <location>
        <begin position="20"/>
        <end position="130"/>
    </location>
</feature>
<dbReference type="Proteomes" id="UP001642483">
    <property type="component" value="Unassembled WGS sequence"/>
</dbReference>
<evidence type="ECO:0000259" key="11">
    <source>
        <dbReference type="Pfam" id="PF10243"/>
    </source>
</evidence>
<evidence type="ECO:0000256" key="4">
    <source>
        <dbReference type="ARBA" id="ARBA00022794"/>
    </source>
</evidence>
<accession>A0ABP0FWA1</accession>